<evidence type="ECO:0000256" key="1">
    <source>
        <dbReference type="SAM" id="MobiDB-lite"/>
    </source>
</evidence>
<sequence>MSARTFTVFQDASPVKKRHSSRPLGRSVSAAAVLTSSARRSENTNTVSLPEKENLHPVTGLSLGAASSSGKKRKASESSTVLAPKVLGVPPGSAKAKPKRTDLKRKASTQAGSGKAKLKKESSKKDGNERKALSAVRTTSSSSDSTSTRKPVSRAGSRSASAPILATIEEEPATQKVEEDASEAKVEEVTQAQIDSRCYELTVSPLADVSDAYIQSSETETKEEIKDEKLSFDKAIKEELDFSAHIREFFLFDDSAFDSESSIGSVPSLPTPPFSVADELDIFKTFDFDDLVTKDDAPKSAPVTPKKPRRLIRSLSLPTTPTKGTSKEMDDVSPSIIPLTFPSPKSKDLNATFTFTTPKDSSSPTCTL</sequence>
<protein>
    <submittedName>
        <fullName evidence="2">Uncharacterized protein</fullName>
    </submittedName>
</protein>
<reference evidence="2" key="1">
    <citation type="submission" date="2016-06" db="EMBL/GenBank/DDBJ databases">
        <title>Draft Genome sequence of the fungus Inonotus baumii.</title>
        <authorList>
            <person name="Zhu H."/>
            <person name="Lin W."/>
        </authorList>
    </citation>
    <scope>NUCLEOTIDE SEQUENCE</scope>
    <source>
        <strain evidence="2">821</strain>
    </source>
</reference>
<evidence type="ECO:0000313" key="2">
    <source>
        <dbReference type="EMBL" id="OCB84860.1"/>
    </source>
</evidence>
<feature type="compositionally biased region" description="Polar residues" evidence="1">
    <location>
        <begin position="349"/>
        <end position="368"/>
    </location>
</feature>
<dbReference type="AlphaFoldDB" id="A0A9Q5HS12"/>
<proteinExistence type="predicted"/>
<feature type="compositionally biased region" description="Polar residues" evidence="1">
    <location>
        <begin position="1"/>
        <end position="10"/>
    </location>
</feature>
<name>A0A9Q5HS12_SANBA</name>
<evidence type="ECO:0000313" key="3">
    <source>
        <dbReference type="Proteomes" id="UP000757232"/>
    </source>
</evidence>
<gene>
    <name evidence="2" type="ORF">A7U60_g8081</name>
</gene>
<dbReference type="EMBL" id="LNZH02000213">
    <property type="protein sequence ID" value="OCB84860.1"/>
    <property type="molecule type" value="Genomic_DNA"/>
</dbReference>
<feature type="region of interest" description="Disordered" evidence="1">
    <location>
        <begin position="295"/>
        <end position="368"/>
    </location>
</feature>
<organism evidence="2 3">
    <name type="scientific">Sanghuangporus baumii</name>
    <name type="common">Phellinus baumii</name>
    <dbReference type="NCBI Taxonomy" id="108892"/>
    <lineage>
        <taxon>Eukaryota</taxon>
        <taxon>Fungi</taxon>
        <taxon>Dikarya</taxon>
        <taxon>Basidiomycota</taxon>
        <taxon>Agaricomycotina</taxon>
        <taxon>Agaricomycetes</taxon>
        <taxon>Hymenochaetales</taxon>
        <taxon>Hymenochaetaceae</taxon>
        <taxon>Sanghuangporus</taxon>
    </lineage>
</organism>
<comment type="caution">
    <text evidence="2">The sequence shown here is derived from an EMBL/GenBank/DDBJ whole genome shotgun (WGS) entry which is preliminary data.</text>
</comment>
<feature type="compositionally biased region" description="Low complexity" evidence="1">
    <location>
        <begin position="26"/>
        <end position="38"/>
    </location>
</feature>
<feature type="compositionally biased region" description="Basic and acidic residues" evidence="1">
    <location>
        <begin position="119"/>
        <end position="132"/>
    </location>
</feature>
<feature type="compositionally biased region" description="Low complexity" evidence="1">
    <location>
        <begin position="138"/>
        <end position="148"/>
    </location>
</feature>
<dbReference type="OrthoDB" id="3265369at2759"/>
<keyword evidence="3" id="KW-1185">Reference proteome</keyword>
<feature type="region of interest" description="Disordered" evidence="1">
    <location>
        <begin position="1"/>
        <end position="184"/>
    </location>
</feature>
<accession>A0A9Q5HS12</accession>
<dbReference type="Proteomes" id="UP000757232">
    <property type="component" value="Unassembled WGS sequence"/>
</dbReference>
<feature type="compositionally biased region" description="Low complexity" evidence="1">
    <location>
        <begin position="60"/>
        <end position="69"/>
    </location>
</feature>